<dbReference type="PROSITE" id="PS51736">
    <property type="entry name" value="RECOMBINASES_3"/>
    <property type="match status" value="1"/>
</dbReference>
<feature type="DNA-binding region" description="H-T-H motif" evidence="5">
    <location>
        <begin position="160"/>
        <end position="179"/>
    </location>
</feature>
<dbReference type="Gene3D" id="1.10.10.60">
    <property type="entry name" value="Homeodomain-like"/>
    <property type="match status" value="1"/>
</dbReference>
<evidence type="ECO:0000259" key="6">
    <source>
        <dbReference type="PROSITE" id="PS50977"/>
    </source>
</evidence>
<dbReference type="InterPro" id="IPR006120">
    <property type="entry name" value="Resolvase_HTH_dom"/>
</dbReference>
<dbReference type="CDD" id="cd00569">
    <property type="entry name" value="HTH_Hin_like"/>
    <property type="match status" value="1"/>
</dbReference>
<dbReference type="Proteomes" id="UP000238312">
    <property type="component" value="Unassembled WGS sequence"/>
</dbReference>
<evidence type="ECO:0000313" key="8">
    <source>
        <dbReference type="EMBL" id="PRX52282.1"/>
    </source>
</evidence>
<keyword evidence="9" id="KW-1185">Reference proteome</keyword>
<dbReference type="SMART" id="SM00857">
    <property type="entry name" value="Resolvase"/>
    <property type="match status" value="1"/>
</dbReference>
<sequence length="187" mass="20816">MSTRDQNPDSQRDALTEAGCDRIFVDKASGKVDRRPELDKALDYLRPGDTFVIARLSRAARSLRHLLDLAAQLREREVDLLVLKQGIDTSTPGGRLQFHMFGAFDEFLRELIVEGTLEGLASARARGRVGGRPAVLDAHGVEMARALYEMKGDHGERRYTVQQIADRLGVSRATIYRHLNSDKAVSA</sequence>
<feature type="domain" description="HTH tetR-type" evidence="6">
    <location>
        <begin position="137"/>
        <end position="187"/>
    </location>
</feature>
<organism evidence="8 9">
    <name type="scientific">Nonomuraea fuscirosea</name>
    <dbReference type="NCBI Taxonomy" id="1291556"/>
    <lineage>
        <taxon>Bacteria</taxon>
        <taxon>Bacillati</taxon>
        <taxon>Actinomycetota</taxon>
        <taxon>Actinomycetes</taxon>
        <taxon>Streptosporangiales</taxon>
        <taxon>Streptosporangiaceae</taxon>
        <taxon>Nonomuraea</taxon>
    </lineage>
</organism>
<dbReference type="Pfam" id="PF00239">
    <property type="entry name" value="Resolvase"/>
    <property type="match status" value="1"/>
</dbReference>
<dbReference type="Pfam" id="PF02796">
    <property type="entry name" value="HTH_7"/>
    <property type="match status" value="1"/>
</dbReference>
<keyword evidence="4" id="KW-0233">DNA recombination</keyword>
<evidence type="ECO:0000256" key="2">
    <source>
        <dbReference type="ARBA" id="ARBA00022908"/>
    </source>
</evidence>
<comment type="similarity">
    <text evidence="1">Belongs to the site-specific recombinase resolvase family.</text>
</comment>
<evidence type="ECO:0000256" key="4">
    <source>
        <dbReference type="ARBA" id="ARBA00023172"/>
    </source>
</evidence>
<dbReference type="PANTHER" id="PTHR30461:SF2">
    <property type="entry name" value="SERINE RECOMBINASE PINE-RELATED"/>
    <property type="match status" value="1"/>
</dbReference>
<keyword evidence="3 5" id="KW-0238">DNA-binding</keyword>
<dbReference type="InterPro" id="IPR001647">
    <property type="entry name" value="HTH_TetR"/>
</dbReference>
<proteinExistence type="inferred from homology"/>
<dbReference type="PROSITE" id="PS50977">
    <property type="entry name" value="HTH_TETR_2"/>
    <property type="match status" value="1"/>
</dbReference>
<dbReference type="GO" id="GO:0000150">
    <property type="term" value="F:DNA strand exchange activity"/>
    <property type="evidence" value="ECO:0007669"/>
    <property type="project" value="InterPro"/>
</dbReference>
<dbReference type="Gene3D" id="3.40.50.1390">
    <property type="entry name" value="Resolvase, N-terminal catalytic domain"/>
    <property type="match status" value="1"/>
</dbReference>
<dbReference type="GO" id="GO:0015074">
    <property type="term" value="P:DNA integration"/>
    <property type="evidence" value="ECO:0007669"/>
    <property type="project" value="UniProtKB-KW"/>
</dbReference>
<dbReference type="InterPro" id="IPR009057">
    <property type="entry name" value="Homeodomain-like_sf"/>
</dbReference>
<protein>
    <submittedName>
        <fullName evidence="8">DNA invertase Pin-like site-specific DNA recombinase</fullName>
    </submittedName>
</protein>
<dbReference type="PANTHER" id="PTHR30461">
    <property type="entry name" value="DNA-INVERTASE FROM LAMBDOID PROPHAGE"/>
    <property type="match status" value="1"/>
</dbReference>
<evidence type="ECO:0000256" key="5">
    <source>
        <dbReference type="PROSITE-ProRule" id="PRU00335"/>
    </source>
</evidence>
<evidence type="ECO:0000259" key="7">
    <source>
        <dbReference type="PROSITE" id="PS51736"/>
    </source>
</evidence>
<evidence type="ECO:0000313" key="9">
    <source>
        <dbReference type="Proteomes" id="UP000238312"/>
    </source>
</evidence>
<dbReference type="FunFam" id="3.40.50.1390:FF:000001">
    <property type="entry name" value="DNA recombinase"/>
    <property type="match status" value="1"/>
</dbReference>
<dbReference type="AlphaFoldDB" id="A0A2T0M574"/>
<dbReference type="InterPro" id="IPR050639">
    <property type="entry name" value="SSR_resolvase"/>
</dbReference>
<gene>
    <name evidence="8" type="ORF">B0I32_13232</name>
</gene>
<dbReference type="SUPFAM" id="SSF46689">
    <property type="entry name" value="Homeodomain-like"/>
    <property type="match status" value="1"/>
</dbReference>
<dbReference type="InterPro" id="IPR006119">
    <property type="entry name" value="Resolv_N"/>
</dbReference>
<keyword evidence="2" id="KW-0229">DNA integration</keyword>
<evidence type="ECO:0000256" key="3">
    <source>
        <dbReference type="ARBA" id="ARBA00023125"/>
    </source>
</evidence>
<dbReference type="InterPro" id="IPR036162">
    <property type="entry name" value="Resolvase-like_N_sf"/>
</dbReference>
<evidence type="ECO:0000256" key="1">
    <source>
        <dbReference type="ARBA" id="ARBA00009913"/>
    </source>
</evidence>
<dbReference type="GO" id="GO:0003677">
    <property type="term" value="F:DNA binding"/>
    <property type="evidence" value="ECO:0007669"/>
    <property type="project" value="UniProtKB-UniRule"/>
</dbReference>
<dbReference type="CDD" id="cd03768">
    <property type="entry name" value="SR_ResInv"/>
    <property type="match status" value="1"/>
</dbReference>
<dbReference type="SUPFAM" id="SSF53041">
    <property type="entry name" value="Resolvase-like"/>
    <property type="match status" value="1"/>
</dbReference>
<feature type="domain" description="Resolvase/invertase-type recombinase catalytic" evidence="7">
    <location>
        <begin position="1"/>
        <end position="127"/>
    </location>
</feature>
<reference evidence="8 9" key="1">
    <citation type="submission" date="2018-03" db="EMBL/GenBank/DDBJ databases">
        <title>Genomic Encyclopedia of Type Strains, Phase III (KMG-III): the genomes of soil and plant-associated and newly described type strains.</title>
        <authorList>
            <person name="Whitman W."/>
        </authorList>
    </citation>
    <scope>NUCLEOTIDE SEQUENCE [LARGE SCALE GENOMIC DNA]</scope>
    <source>
        <strain evidence="8 9">CGMCC 4.7104</strain>
    </source>
</reference>
<comment type="caution">
    <text evidence="8">The sequence shown here is derived from an EMBL/GenBank/DDBJ whole genome shotgun (WGS) entry which is preliminary data.</text>
</comment>
<name>A0A2T0M574_9ACTN</name>
<dbReference type="EMBL" id="PVNG01000032">
    <property type="protein sequence ID" value="PRX52282.1"/>
    <property type="molecule type" value="Genomic_DNA"/>
</dbReference>
<accession>A0A2T0M574</accession>